<comment type="caution">
    <text evidence="3">The sequence shown here is derived from an EMBL/GenBank/DDBJ whole genome shotgun (WGS) entry which is preliminary data.</text>
</comment>
<gene>
    <name evidence="3" type="ORF">WIS52_05775</name>
</gene>
<feature type="chain" id="PRO_5045001958" evidence="1">
    <location>
        <begin position="29"/>
        <end position="577"/>
    </location>
</feature>
<reference evidence="3 4" key="1">
    <citation type="submission" date="2024-03" db="EMBL/GenBank/DDBJ databases">
        <title>Draft genome sequence of Pseudonocardia nematodicida JCM 31783.</title>
        <authorList>
            <person name="Butdee W."/>
            <person name="Duangmal K."/>
        </authorList>
    </citation>
    <scope>NUCLEOTIDE SEQUENCE [LARGE SCALE GENOMIC DNA]</scope>
    <source>
        <strain evidence="3 4">JCM 31783</strain>
    </source>
</reference>
<dbReference type="InterPro" id="IPR008334">
    <property type="entry name" value="5'-Nucleotdase_C"/>
</dbReference>
<feature type="signal peptide" evidence="1">
    <location>
        <begin position="1"/>
        <end position="28"/>
    </location>
</feature>
<keyword evidence="4" id="KW-1185">Reference proteome</keyword>
<dbReference type="SUPFAM" id="SSF56300">
    <property type="entry name" value="Metallo-dependent phosphatases"/>
    <property type="match status" value="1"/>
</dbReference>
<evidence type="ECO:0000313" key="3">
    <source>
        <dbReference type="EMBL" id="MEQ3549972.1"/>
    </source>
</evidence>
<sequence length="577" mass="58234">MPRFRASAAMAAALTASAMVLTATPALAGGGDEPVAPGTTRLTLLHANDLESALLPIELAGAEHAGAARFVQLLRQEQEAATGPLGTDSLLTLHAGDGFLPGPELDAGQAEDAGSLYDATAFAAAGFDVGVLGNHDFDLGPEFLAEYLRLLPDTDFVSANLDLAPEPALAELAGDGTVVARTVVEDGGEQYGVIGLTTPELPQLSSSGDVAVDRDLAGVVNAQAAALEARGVDRIILLSHLQDIGNEIELVADLTGVDLVVGGGGGEIMASPGNPLPPEDEVDTGADGQPLAYPTTAVAADGAEVPVVTTTGLYRYVGKLVVDFDAEGDVVGVDANESRPLPVDSSVEPDPQVLAEVEEPVSAYVAGLADEVVATSEVPLDGTRTAIRGGPTNLGDLVADSLLAAGRAGAADAGIAEPVVALQNGGGIRNDSVLPAGPISALDTFDVTPFPNFVAVAPEMPVADFVAALDHGSVAGEGSFAQIAGFTYTADPAAPAGTRITELTLDDGTALVAGGEVVGEGTISVTSIDFLLRGSDGYAAFEGTEFTVLPQSQQAALQSFLRDDLGGTVTAEAYPAN</sequence>
<dbReference type="PRINTS" id="PR01607">
    <property type="entry name" value="APYRASEFAMLY"/>
</dbReference>
<dbReference type="PANTHER" id="PTHR11575:SF24">
    <property type="entry name" value="5'-NUCLEOTIDASE"/>
    <property type="match status" value="1"/>
</dbReference>
<proteinExistence type="inferred from homology"/>
<name>A0ABV1K674_9PSEU</name>
<dbReference type="InterPro" id="IPR006179">
    <property type="entry name" value="5_nucleotidase/apyrase"/>
</dbReference>
<dbReference type="Gene3D" id="3.60.21.10">
    <property type="match status" value="1"/>
</dbReference>
<dbReference type="InterPro" id="IPR036907">
    <property type="entry name" value="5'-Nucleotdase_C_sf"/>
</dbReference>
<dbReference type="PANTHER" id="PTHR11575">
    <property type="entry name" value="5'-NUCLEOTIDASE-RELATED"/>
    <property type="match status" value="1"/>
</dbReference>
<dbReference type="RefSeq" id="WP_349297061.1">
    <property type="nucleotide sequence ID" value="NZ_JBEDNQ010000002.1"/>
</dbReference>
<dbReference type="Gene3D" id="3.90.780.10">
    <property type="entry name" value="5'-Nucleotidase, C-terminal domain"/>
    <property type="match status" value="1"/>
</dbReference>
<evidence type="ECO:0000256" key="1">
    <source>
        <dbReference type="RuleBase" id="RU362119"/>
    </source>
</evidence>
<dbReference type="Pfam" id="PF02872">
    <property type="entry name" value="5_nucleotid_C"/>
    <property type="match status" value="1"/>
</dbReference>
<dbReference type="EMBL" id="JBEDNQ010000002">
    <property type="protein sequence ID" value="MEQ3549972.1"/>
    <property type="molecule type" value="Genomic_DNA"/>
</dbReference>
<keyword evidence="1" id="KW-0378">Hydrolase</keyword>
<evidence type="ECO:0000259" key="2">
    <source>
        <dbReference type="Pfam" id="PF02872"/>
    </source>
</evidence>
<comment type="similarity">
    <text evidence="1">Belongs to the 5'-nucleotidase family.</text>
</comment>
<protein>
    <submittedName>
        <fullName evidence="3">5'-nucleotidase C-terminal domain-containing protein</fullName>
    </submittedName>
</protein>
<dbReference type="InterPro" id="IPR029052">
    <property type="entry name" value="Metallo-depent_PP-like"/>
</dbReference>
<dbReference type="Proteomes" id="UP001494902">
    <property type="component" value="Unassembled WGS sequence"/>
</dbReference>
<evidence type="ECO:0000313" key="4">
    <source>
        <dbReference type="Proteomes" id="UP001494902"/>
    </source>
</evidence>
<accession>A0ABV1K674</accession>
<dbReference type="SUPFAM" id="SSF55816">
    <property type="entry name" value="5'-nucleotidase (syn. UDP-sugar hydrolase), C-terminal domain"/>
    <property type="match status" value="1"/>
</dbReference>
<keyword evidence="1" id="KW-0547">Nucleotide-binding</keyword>
<organism evidence="3 4">
    <name type="scientific">Pseudonocardia nematodicida</name>
    <dbReference type="NCBI Taxonomy" id="1206997"/>
    <lineage>
        <taxon>Bacteria</taxon>
        <taxon>Bacillati</taxon>
        <taxon>Actinomycetota</taxon>
        <taxon>Actinomycetes</taxon>
        <taxon>Pseudonocardiales</taxon>
        <taxon>Pseudonocardiaceae</taxon>
        <taxon>Pseudonocardia</taxon>
    </lineage>
</organism>
<feature type="domain" description="5'-Nucleotidase C-terminal" evidence="2">
    <location>
        <begin position="372"/>
        <end position="542"/>
    </location>
</feature>
<keyword evidence="1" id="KW-0732">Signal</keyword>